<dbReference type="Proteomes" id="UP000198994">
    <property type="component" value="Unassembled WGS sequence"/>
</dbReference>
<keyword evidence="1" id="KW-0472">Membrane</keyword>
<keyword evidence="1" id="KW-1133">Transmembrane helix</keyword>
<evidence type="ECO:0000256" key="1">
    <source>
        <dbReference type="SAM" id="Phobius"/>
    </source>
</evidence>
<name>A0A1G7FMW2_9RHOB</name>
<keyword evidence="1" id="KW-0812">Transmembrane</keyword>
<evidence type="ECO:0000313" key="2">
    <source>
        <dbReference type="EMBL" id="SDE77287.1"/>
    </source>
</evidence>
<feature type="transmembrane region" description="Helical" evidence="1">
    <location>
        <begin position="12"/>
        <end position="34"/>
    </location>
</feature>
<sequence>MGLRDNVNPAIATLSVLLILVVTVLVVIRAAMLLHKERQAR</sequence>
<keyword evidence="3" id="KW-1185">Reference proteome</keyword>
<dbReference type="RefSeq" id="WP_278184696.1">
    <property type="nucleotide sequence ID" value="NZ_FNAV01000007.1"/>
</dbReference>
<organism evidence="2 3">
    <name type="scientific">Salipiger thiooxidans</name>
    <dbReference type="NCBI Taxonomy" id="282683"/>
    <lineage>
        <taxon>Bacteria</taxon>
        <taxon>Pseudomonadati</taxon>
        <taxon>Pseudomonadota</taxon>
        <taxon>Alphaproteobacteria</taxon>
        <taxon>Rhodobacterales</taxon>
        <taxon>Roseobacteraceae</taxon>
        <taxon>Salipiger</taxon>
    </lineage>
</organism>
<accession>A0A1G7FMW2</accession>
<dbReference type="EMBL" id="FNAV01000007">
    <property type="protein sequence ID" value="SDE77287.1"/>
    <property type="molecule type" value="Genomic_DNA"/>
</dbReference>
<protein>
    <submittedName>
        <fullName evidence="2">Uncharacterized protein</fullName>
    </submittedName>
</protein>
<gene>
    <name evidence="2" type="ORF">SAMN04488105_107186</name>
</gene>
<reference evidence="3" key="1">
    <citation type="submission" date="2016-10" db="EMBL/GenBank/DDBJ databases">
        <authorList>
            <person name="Varghese N."/>
            <person name="Submissions S."/>
        </authorList>
    </citation>
    <scope>NUCLEOTIDE SEQUENCE [LARGE SCALE GENOMIC DNA]</scope>
    <source>
        <strain evidence="3">DSM 10146</strain>
    </source>
</reference>
<proteinExistence type="predicted"/>
<dbReference type="AlphaFoldDB" id="A0A1G7FMW2"/>
<evidence type="ECO:0000313" key="3">
    <source>
        <dbReference type="Proteomes" id="UP000198994"/>
    </source>
</evidence>